<dbReference type="PANTHER" id="PTHR12110">
    <property type="entry name" value="HYDROXYPYRUVATE ISOMERASE"/>
    <property type="match status" value="1"/>
</dbReference>
<keyword evidence="3" id="KW-1185">Reference proteome</keyword>
<dbReference type="EMBL" id="CP081135">
    <property type="protein sequence ID" value="UEL47027.1"/>
    <property type="molecule type" value="Genomic_DNA"/>
</dbReference>
<accession>A0AAX2ZCR6</accession>
<dbReference type="GO" id="GO:0016853">
    <property type="term" value="F:isomerase activity"/>
    <property type="evidence" value="ECO:0007669"/>
    <property type="project" value="UniProtKB-KW"/>
</dbReference>
<evidence type="ECO:0000313" key="2">
    <source>
        <dbReference type="EMBL" id="UEL47027.1"/>
    </source>
</evidence>
<protein>
    <submittedName>
        <fullName evidence="2">Sugar phosphate isomerase/epimerase</fullName>
    </submittedName>
</protein>
<proteinExistence type="predicted"/>
<dbReference type="RefSeq" id="WP_228415593.1">
    <property type="nucleotide sequence ID" value="NZ_CP081135.1"/>
</dbReference>
<dbReference type="InterPro" id="IPR036237">
    <property type="entry name" value="Xyl_isomerase-like_sf"/>
</dbReference>
<feature type="domain" description="Xylose isomerase-like TIM barrel" evidence="1">
    <location>
        <begin position="24"/>
        <end position="247"/>
    </location>
</feature>
<gene>
    <name evidence="2" type="ORF">JW646_15500</name>
</gene>
<dbReference type="InterPro" id="IPR013022">
    <property type="entry name" value="Xyl_isomerase-like_TIM-brl"/>
</dbReference>
<keyword evidence="2" id="KW-0413">Isomerase</keyword>
<dbReference type="KEGG" id="tem:JW646_15500"/>
<dbReference type="Pfam" id="PF01261">
    <property type="entry name" value="AP_endonuc_2"/>
    <property type="match status" value="1"/>
</dbReference>
<evidence type="ECO:0000259" key="1">
    <source>
        <dbReference type="Pfam" id="PF01261"/>
    </source>
</evidence>
<dbReference type="Proteomes" id="UP001198983">
    <property type="component" value="Chromosome"/>
</dbReference>
<name>A0AAX2ZCR6_9FIRM</name>
<dbReference type="SUPFAM" id="SSF51658">
    <property type="entry name" value="Xylose isomerase-like"/>
    <property type="match status" value="1"/>
</dbReference>
<organism evidence="2 3">
    <name type="scientific">Terrisporobacter hibernicus</name>
    <dbReference type="NCBI Taxonomy" id="2813371"/>
    <lineage>
        <taxon>Bacteria</taxon>
        <taxon>Bacillati</taxon>
        <taxon>Bacillota</taxon>
        <taxon>Clostridia</taxon>
        <taxon>Peptostreptococcales</taxon>
        <taxon>Peptostreptococcaceae</taxon>
        <taxon>Terrisporobacter</taxon>
    </lineage>
</organism>
<reference evidence="2 3" key="1">
    <citation type="journal article" date="2023" name="Int. J. Syst. Evol. Microbiol.">
        <title>Terrisporobacter hibernicus sp. nov., isolated from bovine faeces in Northern Ireland.</title>
        <authorList>
            <person name="Mitchell M."/>
            <person name="Nguyen S.V."/>
            <person name="Connor M."/>
            <person name="Fairley D.J."/>
            <person name="Donoghue O."/>
            <person name="Marshall H."/>
            <person name="Koolman L."/>
            <person name="McMullan G."/>
            <person name="Schaffer K.E."/>
            <person name="McGrath J.W."/>
            <person name="Fanning S."/>
        </authorList>
    </citation>
    <scope>NUCLEOTIDE SEQUENCE [LARGE SCALE GENOMIC DNA]</scope>
    <source>
        <strain evidence="2 3">MCA3</strain>
    </source>
</reference>
<dbReference type="Gene3D" id="3.20.20.150">
    <property type="entry name" value="Divalent-metal-dependent TIM barrel enzymes"/>
    <property type="match status" value="1"/>
</dbReference>
<sequence>MKFYVSQLVETEKILPILKKYDVGLEVVQFANPYILDNRYEIMDIYKKELKDLYGNIDLIIHGPYADLCPASRDSEIKRITKLRMDQAYEVANDLGAKKILYHNGYTPRTYTYVEWKKNAYDFWTEFLKGKNNKDIVIENVLDEDYELLDDLMNKTNKDNFSVCIDIGHINAYSKISVDEWINVLAYKLNHIHLHNNYKDKDSHCGIDKGSMNVISILNKLNAINNDITVSLEITDLEQLKKSLDILVEEGFVKLNIQK</sequence>
<dbReference type="InterPro" id="IPR050312">
    <property type="entry name" value="IolE/XylAMocC-like"/>
</dbReference>
<evidence type="ECO:0000313" key="3">
    <source>
        <dbReference type="Proteomes" id="UP001198983"/>
    </source>
</evidence>
<dbReference type="AlphaFoldDB" id="A0AAX2ZCR6"/>